<comment type="caution">
    <text evidence="2">The sequence shown here is derived from an EMBL/GenBank/DDBJ whole genome shotgun (WGS) entry which is preliminary data.</text>
</comment>
<dbReference type="Gene3D" id="3.30.450.180">
    <property type="match status" value="1"/>
</dbReference>
<dbReference type="PROSITE" id="PS50943">
    <property type="entry name" value="HTH_CROC1"/>
    <property type="match status" value="1"/>
</dbReference>
<dbReference type="PANTHER" id="PTHR35010:SF2">
    <property type="entry name" value="BLL4672 PROTEIN"/>
    <property type="match status" value="1"/>
</dbReference>
<dbReference type="Pfam" id="PF17765">
    <property type="entry name" value="MLTR_LBD"/>
    <property type="match status" value="1"/>
</dbReference>
<dbReference type="InterPro" id="IPR010982">
    <property type="entry name" value="Lambda_DNA-bd_dom_sf"/>
</dbReference>
<organism evidence="2 3">
    <name type="scientific">Microbacterium maritypicum</name>
    <name type="common">Microbacterium liquefaciens</name>
    <dbReference type="NCBI Taxonomy" id="33918"/>
    <lineage>
        <taxon>Bacteria</taxon>
        <taxon>Bacillati</taxon>
        <taxon>Actinomycetota</taxon>
        <taxon>Actinomycetes</taxon>
        <taxon>Micrococcales</taxon>
        <taxon>Microbacteriaceae</taxon>
        <taxon>Microbacterium</taxon>
    </lineage>
</organism>
<reference evidence="2 3" key="1">
    <citation type="submission" date="2019-06" db="EMBL/GenBank/DDBJ databases">
        <title>Whole genome shotgun sequence of Microbacterium liquefaciens NBRC 15037.</title>
        <authorList>
            <person name="Hosoyama A."/>
            <person name="Uohara A."/>
            <person name="Ohji S."/>
            <person name="Ichikawa N."/>
        </authorList>
    </citation>
    <scope>NUCLEOTIDE SEQUENCE [LARGE SCALE GENOMIC DNA]</scope>
    <source>
        <strain evidence="2 3">NBRC 15037</strain>
    </source>
</reference>
<dbReference type="Pfam" id="PF01381">
    <property type="entry name" value="HTH_3"/>
    <property type="match status" value="1"/>
</dbReference>
<evidence type="ECO:0000313" key="2">
    <source>
        <dbReference type="EMBL" id="GEC77016.1"/>
    </source>
</evidence>
<protein>
    <submittedName>
        <fullName evidence="2">Transcriptional regulator</fullName>
    </submittedName>
</protein>
<dbReference type="Proteomes" id="UP000317410">
    <property type="component" value="Unassembled WGS sequence"/>
</dbReference>
<proteinExistence type="predicted"/>
<dbReference type="GO" id="GO:0003677">
    <property type="term" value="F:DNA binding"/>
    <property type="evidence" value="ECO:0007669"/>
    <property type="project" value="InterPro"/>
</dbReference>
<dbReference type="InterPro" id="IPR001387">
    <property type="entry name" value="Cro/C1-type_HTH"/>
</dbReference>
<dbReference type="AlphaFoldDB" id="A0A4Y4B9L6"/>
<dbReference type="EMBL" id="BJNQ01000034">
    <property type="protein sequence ID" value="GEC77016.1"/>
    <property type="molecule type" value="Genomic_DNA"/>
</dbReference>
<name>A0A4Y4B9L6_MICMQ</name>
<accession>A0A4Y4B9L6</accession>
<evidence type="ECO:0000313" key="3">
    <source>
        <dbReference type="Proteomes" id="UP000317410"/>
    </source>
</evidence>
<feature type="domain" description="HTH cro/C1-type" evidence="1">
    <location>
        <begin position="1"/>
        <end position="39"/>
    </location>
</feature>
<gene>
    <name evidence="2" type="ORF">MLI01_31610</name>
</gene>
<dbReference type="SUPFAM" id="SSF47413">
    <property type="entry name" value="lambda repressor-like DNA-binding domains"/>
    <property type="match status" value="1"/>
</dbReference>
<dbReference type="Gene3D" id="1.10.260.40">
    <property type="entry name" value="lambda repressor-like DNA-binding domains"/>
    <property type="match status" value="1"/>
</dbReference>
<dbReference type="PANTHER" id="PTHR35010">
    <property type="entry name" value="BLL4672 PROTEIN-RELATED"/>
    <property type="match status" value="1"/>
</dbReference>
<dbReference type="InterPro" id="IPR041413">
    <property type="entry name" value="MLTR_LBD"/>
</dbReference>
<sequence length="235" mass="25718">MSGISVDYLVRLEQGRARNPSPQVLASLARALRISSSERDILYRAAGVAPPAAGIISTHVSPGVHRILDRLENTPVAAYTASWDFVQSNTMWDALFAGEVERVGREANLVWRAFTLKDIPVIWGDGEATAFQRDLVADLHAAASGYPRDPGLSSLIADLRRKSTSFDDMWREWDVTRQPAPPKRVRSATVGTVTLDCDILTTHDVDLRLVVYTAPPGSEDAEKLDLLRVVGVQGS</sequence>
<evidence type="ECO:0000259" key="1">
    <source>
        <dbReference type="PROSITE" id="PS50943"/>
    </source>
</evidence>
<dbReference type="CDD" id="cd00093">
    <property type="entry name" value="HTH_XRE"/>
    <property type="match status" value="1"/>
</dbReference>